<evidence type="ECO:0000256" key="1">
    <source>
        <dbReference type="SAM" id="Coils"/>
    </source>
</evidence>
<dbReference type="InParanoid" id="D8Q2D7"/>
<gene>
    <name evidence="3" type="ORF">SCHCODRAFT_108563</name>
</gene>
<dbReference type="AlphaFoldDB" id="D8Q2D7"/>
<dbReference type="KEGG" id="scm:SCHCO_02666094"/>
<name>D8Q2D7_SCHCM</name>
<feature type="compositionally biased region" description="Low complexity" evidence="2">
    <location>
        <begin position="263"/>
        <end position="276"/>
    </location>
</feature>
<evidence type="ECO:0000256" key="2">
    <source>
        <dbReference type="SAM" id="MobiDB-lite"/>
    </source>
</evidence>
<dbReference type="HOGENOM" id="CLU_672945_0_0_1"/>
<feature type="compositionally biased region" description="Polar residues" evidence="2">
    <location>
        <begin position="287"/>
        <end position="298"/>
    </location>
</feature>
<feature type="region of interest" description="Disordered" evidence="2">
    <location>
        <begin position="209"/>
        <end position="333"/>
    </location>
</feature>
<organism evidence="4">
    <name type="scientific">Schizophyllum commune (strain H4-8 / FGSC 9210)</name>
    <name type="common">Split gill fungus</name>
    <dbReference type="NCBI Taxonomy" id="578458"/>
    <lineage>
        <taxon>Eukaryota</taxon>
        <taxon>Fungi</taxon>
        <taxon>Dikarya</taxon>
        <taxon>Basidiomycota</taxon>
        <taxon>Agaricomycotina</taxon>
        <taxon>Agaricomycetes</taxon>
        <taxon>Agaricomycetidae</taxon>
        <taxon>Agaricales</taxon>
        <taxon>Schizophyllaceae</taxon>
        <taxon>Schizophyllum</taxon>
    </lineage>
</organism>
<proteinExistence type="predicted"/>
<dbReference type="RefSeq" id="XP_003033568.1">
    <property type="nucleotide sequence ID" value="XM_003033522.1"/>
</dbReference>
<protein>
    <submittedName>
        <fullName evidence="3">Uncharacterized protein</fullName>
    </submittedName>
</protein>
<feature type="coiled-coil region" evidence="1">
    <location>
        <begin position="29"/>
        <end position="63"/>
    </location>
</feature>
<dbReference type="VEuPathDB" id="FungiDB:SCHCODRAFT_02666094"/>
<feature type="compositionally biased region" description="Polar residues" evidence="2">
    <location>
        <begin position="209"/>
        <end position="222"/>
    </location>
</feature>
<keyword evidence="1" id="KW-0175">Coiled coil</keyword>
<dbReference type="Proteomes" id="UP000007431">
    <property type="component" value="Unassembled WGS sequence"/>
</dbReference>
<evidence type="ECO:0000313" key="3">
    <source>
        <dbReference type="EMBL" id="EFI98665.1"/>
    </source>
</evidence>
<evidence type="ECO:0000313" key="4">
    <source>
        <dbReference type="Proteomes" id="UP000007431"/>
    </source>
</evidence>
<feature type="compositionally biased region" description="Low complexity" evidence="2">
    <location>
        <begin position="231"/>
        <end position="243"/>
    </location>
</feature>
<accession>D8Q2D7</accession>
<keyword evidence="4" id="KW-1185">Reference proteome</keyword>
<feature type="non-terminal residue" evidence="3">
    <location>
        <position position="409"/>
    </location>
</feature>
<dbReference type="EMBL" id="GL377305">
    <property type="protein sequence ID" value="EFI98665.1"/>
    <property type="molecule type" value="Genomic_DNA"/>
</dbReference>
<sequence length="409" mass="44907">MHRRASSISSDGDDRSQQKVRLVARTEHNHHCEQELSGLRATVVRLREQVEQREKELDELMANDDANLTKVHEDYARLYRESMEKDRQIILLQRTIEKLKTAPEVNNAVAPLEPAKKDAIRSMEASRMHDIFERTLTTIKVDLMQKLNLAEAEVRRRGEIIVNLTRDTSLLRKAALAGAAVNVPSNARLLQAPLPESISRDDLVTATSDNRSLTSRAVQASPSEAVPGGDVATSAATVASSNSRLQQSPLAEGIPGGDLTTTAASSVAKQAVASSSETPLDRDSPPSGIQASTDSPSARHSGAEASPDEGTTQTESHVADRSAVRDAPNDRPIPSSLVLDVAALKDMSKNDLHDQLKLWRWQLCADTQPFSLLKNKPEKIQELECLIGRYPDGRVFDPQSRKRRSVVMT</sequence>
<reference evidence="3 4" key="1">
    <citation type="journal article" date="2010" name="Nat. Biotechnol.">
        <title>Genome sequence of the model mushroom Schizophyllum commune.</title>
        <authorList>
            <person name="Ohm R.A."/>
            <person name="de Jong J.F."/>
            <person name="Lugones L.G."/>
            <person name="Aerts A."/>
            <person name="Kothe E."/>
            <person name="Stajich J.E."/>
            <person name="de Vries R.P."/>
            <person name="Record E."/>
            <person name="Levasseur A."/>
            <person name="Baker S.E."/>
            <person name="Bartholomew K.A."/>
            <person name="Coutinho P.M."/>
            <person name="Erdmann S."/>
            <person name="Fowler T.J."/>
            <person name="Gathman A.C."/>
            <person name="Lombard V."/>
            <person name="Henrissat B."/>
            <person name="Knabe N."/>
            <person name="Kuees U."/>
            <person name="Lilly W.W."/>
            <person name="Lindquist E."/>
            <person name="Lucas S."/>
            <person name="Magnuson J.K."/>
            <person name="Piumi F."/>
            <person name="Raudaskoski M."/>
            <person name="Salamov A."/>
            <person name="Schmutz J."/>
            <person name="Schwarze F.W.M.R."/>
            <person name="vanKuyk P.A."/>
            <person name="Horton J.S."/>
            <person name="Grigoriev I.V."/>
            <person name="Woesten H.A.B."/>
        </authorList>
    </citation>
    <scope>NUCLEOTIDE SEQUENCE [LARGE SCALE GENOMIC DNA]</scope>
    <source>
        <strain evidence="4">H4-8 / FGSC 9210</strain>
    </source>
</reference>
<feature type="compositionally biased region" description="Basic and acidic residues" evidence="2">
    <location>
        <begin position="317"/>
        <end position="329"/>
    </location>
</feature>
<dbReference type="GeneID" id="9586129"/>